<feature type="compositionally biased region" description="Polar residues" evidence="1">
    <location>
        <begin position="12"/>
        <end position="22"/>
    </location>
</feature>
<organism evidence="2 3">
    <name type="scientific">Hydnum rufescens UP504</name>
    <dbReference type="NCBI Taxonomy" id="1448309"/>
    <lineage>
        <taxon>Eukaryota</taxon>
        <taxon>Fungi</taxon>
        <taxon>Dikarya</taxon>
        <taxon>Basidiomycota</taxon>
        <taxon>Agaricomycotina</taxon>
        <taxon>Agaricomycetes</taxon>
        <taxon>Cantharellales</taxon>
        <taxon>Hydnaceae</taxon>
        <taxon>Hydnum</taxon>
    </lineage>
</organism>
<keyword evidence="3" id="KW-1185">Reference proteome</keyword>
<reference evidence="2" key="1">
    <citation type="journal article" date="2020" name="Nat. Commun.">
        <title>Large-scale genome sequencing of mycorrhizal fungi provides insights into the early evolution of symbiotic traits.</title>
        <authorList>
            <person name="Miyauchi S."/>
            <person name="Kiss E."/>
            <person name="Kuo A."/>
            <person name="Drula E."/>
            <person name="Kohler A."/>
            <person name="Sanchez-Garcia M."/>
            <person name="Morin E."/>
            <person name="Andreopoulos B."/>
            <person name="Barry K.W."/>
            <person name="Bonito G."/>
            <person name="Buee M."/>
            <person name="Carver A."/>
            <person name="Chen C."/>
            <person name="Cichocki N."/>
            <person name="Clum A."/>
            <person name="Culley D."/>
            <person name="Crous P.W."/>
            <person name="Fauchery L."/>
            <person name="Girlanda M."/>
            <person name="Hayes R.D."/>
            <person name="Keri Z."/>
            <person name="LaButti K."/>
            <person name="Lipzen A."/>
            <person name="Lombard V."/>
            <person name="Magnuson J."/>
            <person name="Maillard F."/>
            <person name="Murat C."/>
            <person name="Nolan M."/>
            <person name="Ohm R.A."/>
            <person name="Pangilinan J."/>
            <person name="Pereira M.F."/>
            <person name="Perotto S."/>
            <person name="Peter M."/>
            <person name="Pfister S."/>
            <person name="Riley R."/>
            <person name="Sitrit Y."/>
            <person name="Stielow J.B."/>
            <person name="Szollosi G."/>
            <person name="Zifcakova L."/>
            <person name="Stursova M."/>
            <person name="Spatafora J.W."/>
            <person name="Tedersoo L."/>
            <person name="Vaario L.M."/>
            <person name="Yamada A."/>
            <person name="Yan M."/>
            <person name="Wang P."/>
            <person name="Xu J."/>
            <person name="Bruns T."/>
            <person name="Baldrian P."/>
            <person name="Vilgalys R."/>
            <person name="Dunand C."/>
            <person name="Henrissat B."/>
            <person name="Grigoriev I.V."/>
            <person name="Hibbett D."/>
            <person name="Nagy L.G."/>
            <person name="Martin F.M."/>
        </authorList>
    </citation>
    <scope>NUCLEOTIDE SEQUENCE</scope>
    <source>
        <strain evidence="2">UP504</strain>
    </source>
</reference>
<dbReference type="AlphaFoldDB" id="A0A9P6AGS7"/>
<comment type="caution">
    <text evidence="2">The sequence shown here is derived from an EMBL/GenBank/DDBJ whole genome shotgun (WGS) entry which is preliminary data.</text>
</comment>
<dbReference type="Proteomes" id="UP000886523">
    <property type="component" value="Unassembled WGS sequence"/>
</dbReference>
<name>A0A9P6AGS7_9AGAM</name>
<gene>
    <name evidence="2" type="ORF">BS47DRAFT_581004</name>
</gene>
<evidence type="ECO:0000313" key="2">
    <source>
        <dbReference type="EMBL" id="KAF9505050.1"/>
    </source>
</evidence>
<dbReference type="EMBL" id="MU129177">
    <property type="protein sequence ID" value="KAF9505050.1"/>
    <property type="molecule type" value="Genomic_DNA"/>
</dbReference>
<evidence type="ECO:0000256" key="1">
    <source>
        <dbReference type="SAM" id="MobiDB-lite"/>
    </source>
</evidence>
<sequence>MIRIAPHISDPPSVQDTGTRFTRSMKPECELDPKNDIEEDEGPHMPRLTQGPGSKLMLRNQSSIRPHAGADLSPQPIPLQCTDEVSAIERNFGAAYNITSSAKANSNSRITAGIVPMIGREVTPVSLQLDIPQTLLPISISHYIPFGPTEP</sequence>
<accession>A0A9P6AGS7</accession>
<evidence type="ECO:0000313" key="3">
    <source>
        <dbReference type="Proteomes" id="UP000886523"/>
    </source>
</evidence>
<proteinExistence type="predicted"/>
<feature type="region of interest" description="Disordered" evidence="1">
    <location>
        <begin position="1"/>
        <end position="55"/>
    </location>
</feature>
<protein>
    <submittedName>
        <fullName evidence="2">Uncharacterized protein</fullName>
    </submittedName>
</protein>
<feature type="compositionally biased region" description="Basic and acidic residues" evidence="1">
    <location>
        <begin position="25"/>
        <end position="36"/>
    </location>
</feature>